<dbReference type="AlphaFoldDB" id="A0AAW0UCF6"/>
<comment type="caution">
    <text evidence="2">The sequence shown here is derived from an EMBL/GenBank/DDBJ whole genome shotgun (WGS) entry which is preliminary data.</text>
</comment>
<accession>A0AAW0UCF6</accession>
<evidence type="ECO:0000313" key="2">
    <source>
        <dbReference type="EMBL" id="KAK8396510.1"/>
    </source>
</evidence>
<gene>
    <name evidence="2" type="ORF">O3P69_005511</name>
</gene>
<evidence type="ECO:0000256" key="1">
    <source>
        <dbReference type="SAM" id="SignalP"/>
    </source>
</evidence>
<proteinExistence type="predicted"/>
<feature type="signal peptide" evidence="1">
    <location>
        <begin position="1"/>
        <end position="22"/>
    </location>
</feature>
<sequence>MRHYTALLLAVLGAGCCSLVAAQYYDPIESDNGLYWRGEYGEMDICHHDKNFTYTYALDFKFDDLNDLDNVGGNGVKLYCRDDAGSISGYVTSLEGKRGEWQGIHSCPLHVFFNGFRLRVFPDQGTWGDDFAVDNIQMACEDGTIIDGIDGILPEKEEMEEGVEEKSVLRQWVDKVERKIEVIRYNIDKTRIHGEWGSWVFCSPGMNVVGIRTVVEDGHIDDDAGLTDVILYCA</sequence>
<dbReference type="PANTHER" id="PTHR18841:SF0">
    <property type="entry name" value="VITELLINE MEMBRANE OUTER LAYER 1 HOMOLOG A-RELATED"/>
    <property type="match status" value="1"/>
</dbReference>
<organism evidence="2 3">
    <name type="scientific">Scylla paramamosain</name>
    <name type="common">Mud crab</name>
    <dbReference type="NCBI Taxonomy" id="85552"/>
    <lineage>
        <taxon>Eukaryota</taxon>
        <taxon>Metazoa</taxon>
        <taxon>Ecdysozoa</taxon>
        <taxon>Arthropoda</taxon>
        <taxon>Crustacea</taxon>
        <taxon>Multicrustacea</taxon>
        <taxon>Malacostraca</taxon>
        <taxon>Eumalacostraca</taxon>
        <taxon>Eucarida</taxon>
        <taxon>Decapoda</taxon>
        <taxon>Pleocyemata</taxon>
        <taxon>Brachyura</taxon>
        <taxon>Eubrachyura</taxon>
        <taxon>Portunoidea</taxon>
        <taxon>Portunidae</taxon>
        <taxon>Portuninae</taxon>
        <taxon>Scylla</taxon>
    </lineage>
</organism>
<name>A0AAW0UCF6_SCYPA</name>
<keyword evidence="1" id="KW-0732">Signal</keyword>
<dbReference type="Pfam" id="PF03762">
    <property type="entry name" value="VOMI"/>
    <property type="match status" value="1"/>
</dbReference>
<evidence type="ECO:0008006" key="4">
    <source>
        <dbReference type="Google" id="ProtNLM"/>
    </source>
</evidence>
<dbReference type="SUPFAM" id="SSF51092">
    <property type="entry name" value="Vitelline membrane outer protein-I (VMO-I)"/>
    <property type="match status" value="1"/>
</dbReference>
<dbReference type="InterPro" id="IPR005515">
    <property type="entry name" value="VOMI"/>
</dbReference>
<dbReference type="InterPro" id="IPR036706">
    <property type="entry name" value="VOMI_sf"/>
</dbReference>
<keyword evidence="3" id="KW-1185">Reference proteome</keyword>
<protein>
    <recommendedName>
        <fullName evidence="4">Vitelline membrane outer layer protein 1</fullName>
    </recommendedName>
</protein>
<reference evidence="2 3" key="1">
    <citation type="submission" date="2023-03" db="EMBL/GenBank/DDBJ databases">
        <title>High-quality genome of Scylla paramamosain provides insights in environmental adaptation.</title>
        <authorList>
            <person name="Zhang L."/>
        </authorList>
    </citation>
    <scope>NUCLEOTIDE SEQUENCE [LARGE SCALE GENOMIC DNA]</scope>
    <source>
        <strain evidence="2">LZ_2023a</strain>
        <tissue evidence="2">Muscle</tissue>
    </source>
</reference>
<evidence type="ECO:0000313" key="3">
    <source>
        <dbReference type="Proteomes" id="UP001487740"/>
    </source>
</evidence>
<dbReference type="Proteomes" id="UP001487740">
    <property type="component" value="Unassembled WGS sequence"/>
</dbReference>
<dbReference type="PROSITE" id="PS51257">
    <property type="entry name" value="PROKAR_LIPOPROTEIN"/>
    <property type="match status" value="1"/>
</dbReference>
<dbReference type="Gene3D" id="2.100.10.20">
    <property type="entry name" value="Vitelline membrane outer layer protein I (VOMI)"/>
    <property type="match status" value="1"/>
</dbReference>
<dbReference type="EMBL" id="JARAKH010000016">
    <property type="protein sequence ID" value="KAK8396510.1"/>
    <property type="molecule type" value="Genomic_DNA"/>
</dbReference>
<dbReference type="GO" id="GO:0005615">
    <property type="term" value="C:extracellular space"/>
    <property type="evidence" value="ECO:0007669"/>
    <property type="project" value="TreeGrafter"/>
</dbReference>
<dbReference type="PANTHER" id="PTHR18841">
    <property type="entry name" value="VITELLINE MEMBRANE OUTER LAYER PROTEIN I-RELATED"/>
    <property type="match status" value="1"/>
</dbReference>
<feature type="chain" id="PRO_5044001914" description="Vitelline membrane outer layer protein 1" evidence="1">
    <location>
        <begin position="23"/>
        <end position="234"/>
    </location>
</feature>